<sequence>MGGDLWGGFGKVPTSFYGVLQKPWNSVSFTVFVICDVHDDMRVWVLIFAALRSYWLLLSKSSMSSKFASKS</sequence>
<accession>A0A1I7ZT68</accession>
<dbReference type="Proteomes" id="UP000095287">
    <property type="component" value="Unplaced"/>
</dbReference>
<protein>
    <submittedName>
        <fullName evidence="2">Transmembrane protein</fullName>
    </submittedName>
</protein>
<dbReference type="AlphaFoldDB" id="A0A1I7ZT68"/>
<proteinExistence type="predicted"/>
<dbReference type="WBParaSite" id="L893_g29374.t1">
    <property type="protein sequence ID" value="L893_g29374.t1"/>
    <property type="gene ID" value="L893_g29374"/>
</dbReference>
<evidence type="ECO:0000313" key="2">
    <source>
        <dbReference type="WBParaSite" id="L893_g29374.t1"/>
    </source>
</evidence>
<evidence type="ECO:0000313" key="1">
    <source>
        <dbReference type="Proteomes" id="UP000095287"/>
    </source>
</evidence>
<name>A0A1I7ZT68_9BILA</name>
<organism evidence="1 2">
    <name type="scientific">Steinernema glaseri</name>
    <dbReference type="NCBI Taxonomy" id="37863"/>
    <lineage>
        <taxon>Eukaryota</taxon>
        <taxon>Metazoa</taxon>
        <taxon>Ecdysozoa</taxon>
        <taxon>Nematoda</taxon>
        <taxon>Chromadorea</taxon>
        <taxon>Rhabditida</taxon>
        <taxon>Tylenchina</taxon>
        <taxon>Panagrolaimomorpha</taxon>
        <taxon>Strongyloidoidea</taxon>
        <taxon>Steinernematidae</taxon>
        <taxon>Steinernema</taxon>
    </lineage>
</organism>
<keyword evidence="1" id="KW-1185">Reference proteome</keyword>
<reference evidence="2" key="1">
    <citation type="submission" date="2016-11" db="UniProtKB">
        <authorList>
            <consortium name="WormBaseParasite"/>
        </authorList>
    </citation>
    <scope>IDENTIFICATION</scope>
</reference>